<dbReference type="InParanoid" id="A0A212RPK7"/>
<proteinExistence type="predicted"/>
<keyword evidence="2" id="KW-1185">Reference proteome</keyword>
<evidence type="ECO:0000313" key="1">
    <source>
        <dbReference type="EMBL" id="SNB74478.1"/>
    </source>
</evidence>
<dbReference type="EMBL" id="FYEK01000073">
    <property type="protein sequence ID" value="SNB74478.1"/>
    <property type="molecule type" value="Genomic_DNA"/>
</dbReference>
<accession>A0A212RPK7</accession>
<reference evidence="2" key="1">
    <citation type="submission" date="2017-06" db="EMBL/GenBank/DDBJ databases">
        <authorList>
            <person name="Varghese N."/>
            <person name="Submissions S."/>
        </authorList>
    </citation>
    <scope>NUCLEOTIDE SEQUENCE [LARGE SCALE GENOMIC DNA]</scope>
    <source>
        <strain evidence="2">JAD2</strain>
    </source>
</reference>
<name>A0A212RPK7_9CHLR</name>
<gene>
    <name evidence="1" type="ORF">SAMN02746019_00025390</name>
</gene>
<dbReference type="AlphaFoldDB" id="A0A212RPK7"/>
<organism evidence="1 2">
    <name type="scientific">Thermoflexus hugenholtzii JAD2</name>
    <dbReference type="NCBI Taxonomy" id="877466"/>
    <lineage>
        <taxon>Bacteria</taxon>
        <taxon>Bacillati</taxon>
        <taxon>Chloroflexota</taxon>
        <taxon>Thermoflexia</taxon>
        <taxon>Thermoflexales</taxon>
        <taxon>Thermoflexaceae</taxon>
        <taxon>Thermoflexus</taxon>
    </lineage>
</organism>
<protein>
    <submittedName>
        <fullName evidence="1">CRISPR-associated protein, Csx11 family</fullName>
    </submittedName>
</protein>
<evidence type="ECO:0000313" key="2">
    <source>
        <dbReference type="Proteomes" id="UP000197025"/>
    </source>
</evidence>
<dbReference type="InterPro" id="IPR014055">
    <property type="entry name" value="CRISPR-assoc_prot_Csx11"/>
</dbReference>
<sequence length="1046" mass="120687">MTTFQPADTLREHRPLLLAMEAIGWFHMAGKAQDKFLRQHGGDQVNYKYEKWHDYETPPFPWDDLLGWVRDRFQSKVPSNAWPGSFKEFTEKHRDQNSGLMGLLQAGHGIVSGVEKNLPRETSEYLGQSVPHMWLSSPWGHPKRNLLADPPEVLTPQGWKQVVAEIRRILEELRGLGTRGEQDVDVWWRWREGAIGPDSFIRRAFLSTLAETRLPNNDVTLWDQSYVAAALFKSAVAGALLNSSFPWNDKQIKQKTRWRLLMVAIGTEHYEARAVKIGDWTGMQGVLEEFFEEVRKLVETDLAVGSLLYRDSSIAVFSFPGERMDEAVRASWLSGWKEWLREQIDKMAEELDLETPPVVRLSESTRSLVPMVRERAKATKATAVSIHRPWNIRWKIPKESQGHVCPVCGVRLNGDPTNKGKPCEVCRKRRHHRRNDWLHGRLGYDTIWFEEVADANGRLAVLTLSLDLEPWLDGERVDSLRAQAISEWTRYNRKVYNSIQNQTQRWSSKHLQSRLELYIEKRIQKPPRRIETDGILRALIPNLDEEFGSTAQAIDAWKEIYTNWVEDRASAPSWHPNNPYQNARWLVFQWFRKLPSPGRVYRFWREAVEFFEELLREFRQIASRSANPWRVRRLLLCPDDSTAQGWQDGMLYDGRWRGVQISLVYVGSLRGFVTASNLARLLKPEERKEALQGETISLEEEDAFGSPRPLKVKEVKELKGSYGHLGVYYPVIPLEISPLRFRVILPLEVVSECVDLAVSWWQERFARVWDRLPLRVGVVGFPRALSFQAVVEAVRNVEEALARETEVWRVEEHWAQAGVLALRLRREDGRSTLRSIPLLLPDGREDVFYPYVEVEDQALRYPRDFQHPRDGRVFRHIADLRVGDGIGVAPATVVTLWMESTAARFEPLKARYLEDWTRMREIWHLVDRIAPSTTALQRLRSAVTELQTKWRAPDGSWVASEDLRRDTFRALLAEHLELQGAALETLVEAAMEDLLSWALDWHLTALRGETLKGGAGCQATKNSFTLVWPWTPSTWGLAVPASAGWS</sequence>
<dbReference type="Proteomes" id="UP000197025">
    <property type="component" value="Unassembled WGS sequence"/>
</dbReference>
<dbReference type="OrthoDB" id="9792861at2"/>
<dbReference type="NCBIfam" id="TIGR02682">
    <property type="entry name" value="cas_csx11"/>
    <property type="match status" value="1"/>
</dbReference>
<dbReference type="RefSeq" id="WP_088572303.1">
    <property type="nucleotide sequence ID" value="NZ_FYEK01000073.1"/>
</dbReference>